<feature type="transmembrane region" description="Helical" evidence="1">
    <location>
        <begin position="82"/>
        <end position="105"/>
    </location>
</feature>
<dbReference type="InterPro" id="IPR045866">
    <property type="entry name" value="FAM210A/B-like"/>
</dbReference>
<dbReference type="Pfam" id="PF06916">
    <property type="entry name" value="FAM210A-B_dom"/>
    <property type="match status" value="1"/>
</dbReference>
<keyword evidence="1" id="KW-1133">Transmembrane helix</keyword>
<evidence type="ECO:0000313" key="3">
    <source>
        <dbReference type="EMBL" id="KIK27098.1"/>
    </source>
</evidence>
<evidence type="ECO:0000313" key="4">
    <source>
        <dbReference type="Proteomes" id="UP000054018"/>
    </source>
</evidence>
<dbReference type="HOGENOM" id="CLU_059211_1_2_1"/>
<accession>A0A0D0A4Z3</accession>
<evidence type="ECO:0000259" key="2">
    <source>
        <dbReference type="Pfam" id="PF06916"/>
    </source>
</evidence>
<dbReference type="STRING" id="765257.A0A0D0A4Z3"/>
<dbReference type="Proteomes" id="UP000054018">
    <property type="component" value="Unassembled WGS sequence"/>
</dbReference>
<keyword evidence="1" id="KW-0812">Transmembrane</keyword>
<evidence type="ECO:0000256" key="1">
    <source>
        <dbReference type="SAM" id="Phobius"/>
    </source>
</evidence>
<keyword evidence="1" id="KW-0472">Membrane</keyword>
<dbReference type="OrthoDB" id="426386at2759"/>
<protein>
    <recommendedName>
        <fullName evidence="2">DUF1279 domain-containing protein</fullName>
    </recommendedName>
</protein>
<dbReference type="PANTHER" id="PTHR21377">
    <property type="entry name" value="PROTEIN FAM210B, MITOCHONDRIAL"/>
    <property type="match status" value="1"/>
</dbReference>
<dbReference type="PANTHER" id="PTHR21377:SF0">
    <property type="entry name" value="PROTEIN FAM210B, MITOCHONDRIAL"/>
    <property type="match status" value="1"/>
</dbReference>
<dbReference type="GO" id="GO:0005739">
    <property type="term" value="C:mitochondrion"/>
    <property type="evidence" value="ECO:0007669"/>
    <property type="project" value="TreeGrafter"/>
</dbReference>
<feature type="domain" description="DUF1279" evidence="2">
    <location>
        <begin position="73"/>
        <end position="179"/>
    </location>
</feature>
<gene>
    <name evidence="3" type="ORF">PISMIDRAFT_221418</name>
</gene>
<sequence length="214" mass="23621">MLRRIFPRFVLFRVTKPVLPLTSRVATLNISSRGSTAASRAFHVSALRLSSPPPSPPREDSNASLPPDATLSQRLKYLMKSYGWYAAGVYFVLSTLDFTVAFIGVNLLGAEQVSQAAAYIKETVLGVLHTDLPDTNTEQVEHVAGGGREGLYAMLVLAYTIHKTLFLPVRIGLTAILTPRLVGWLRARGWAGGEGTKRAAREMRERLRSRRNDD</sequence>
<keyword evidence="4" id="KW-1185">Reference proteome</keyword>
<name>A0A0D0A4Z3_9AGAM</name>
<organism evidence="3 4">
    <name type="scientific">Pisolithus microcarpus 441</name>
    <dbReference type="NCBI Taxonomy" id="765257"/>
    <lineage>
        <taxon>Eukaryota</taxon>
        <taxon>Fungi</taxon>
        <taxon>Dikarya</taxon>
        <taxon>Basidiomycota</taxon>
        <taxon>Agaricomycotina</taxon>
        <taxon>Agaricomycetes</taxon>
        <taxon>Agaricomycetidae</taxon>
        <taxon>Boletales</taxon>
        <taxon>Sclerodermatineae</taxon>
        <taxon>Pisolithaceae</taxon>
        <taxon>Pisolithus</taxon>
    </lineage>
</organism>
<dbReference type="AlphaFoldDB" id="A0A0D0A4Z3"/>
<proteinExistence type="predicted"/>
<dbReference type="EMBL" id="KN833698">
    <property type="protein sequence ID" value="KIK27098.1"/>
    <property type="molecule type" value="Genomic_DNA"/>
</dbReference>
<reference evidence="3 4" key="1">
    <citation type="submission" date="2014-04" db="EMBL/GenBank/DDBJ databases">
        <authorList>
            <consortium name="DOE Joint Genome Institute"/>
            <person name="Kuo A."/>
            <person name="Kohler A."/>
            <person name="Costa M.D."/>
            <person name="Nagy L.G."/>
            <person name="Floudas D."/>
            <person name="Copeland A."/>
            <person name="Barry K.W."/>
            <person name="Cichocki N."/>
            <person name="Veneault-Fourrey C."/>
            <person name="LaButti K."/>
            <person name="Lindquist E.A."/>
            <person name="Lipzen A."/>
            <person name="Lundell T."/>
            <person name="Morin E."/>
            <person name="Murat C."/>
            <person name="Sun H."/>
            <person name="Tunlid A."/>
            <person name="Henrissat B."/>
            <person name="Grigoriev I.V."/>
            <person name="Hibbett D.S."/>
            <person name="Martin F."/>
            <person name="Nordberg H.P."/>
            <person name="Cantor M.N."/>
            <person name="Hua S.X."/>
        </authorList>
    </citation>
    <scope>NUCLEOTIDE SEQUENCE [LARGE SCALE GENOMIC DNA]</scope>
    <source>
        <strain evidence="3 4">441</strain>
    </source>
</reference>
<reference evidence="4" key="2">
    <citation type="submission" date="2015-01" db="EMBL/GenBank/DDBJ databases">
        <title>Evolutionary Origins and Diversification of the Mycorrhizal Mutualists.</title>
        <authorList>
            <consortium name="DOE Joint Genome Institute"/>
            <consortium name="Mycorrhizal Genomics Consortium"/>
            <person name="Kohler A."/>
            <person name="Kuo A."/>
            <person name="Nagy L.G."/>
            <person name="Floudas D."/>
            <person name="Copeland A."/>
            <person name="Barry K.W."/>
            <person name="Cichocki N."/>
            <person name="Veneault-Fourrey C."/>
            <person name="LaButti K."/>
            <person name="Lindquist E.A."/>
            <person name="Lipzen A."/>
            <person name="Lundell T."/>
            <person name="Morin E."/>
            <person name="Murat C."/>
            <person name="Riley R."/>
            <person name="Ohm R."/>
            <person name="Sun H."/>
            <person name="Tunlid A."/>
            <person name="Henrissat B."/>
            <person name="Grigoriev I.V."/>
            <person name="Hibbett D.S."/>
            <person name="Martin F."/>
        </authorList>
    </citation>
    <scope>NUCLEOTIDE SEQUENCE [LARGE SCALE GENOMIC DNA]</scope>
    <source>
        <strain evidence="4">441</strain>
    </source>
</reference>
<dbReference type="InterPro" id="IPR009688">
    <property type="entry name" value="FAM210A/B-like_dom"/>
</dbReference>